<dbReference type="PANTHER" id="PTHR30137">
    <property type="entry name" value="LUCIFERASE-LIKE MONOOXYGENASE"/>
    <property type="match status" value="1"/>
</dbReference>
<dbReference type="InterPro" id="IPR036661">
    <property type="entry name" value="Luciferase-like_sf"/>
</dbReference>
<evidence type="ECO:0000256" key="1">
    <source>
        <dbReference type="SAM" id="MobiDB-lite"/>
    </source>
</evidence>
<feature type="domain" description="Luciferase-like" evidence="2">
    <location>
        <begin position="206"/>
        <end position="372"/>
    </location>
</feature>
<dbReference type="Proteomes" id="UP000642125">
    <property type="component" value="Unassembled WGS sequence"/>
</dbReference>
<dbReference type="EMBL" id="BONO01000014">
    <property type="protein sequence ID" value="GIG36714.1"/>
    <property type="molecule type" value="Genomic_DNA"/>
</dbReference>
<dbReference type="AlphaFoldDB" id="A0A919U672"/>
<evidence type="ECO:0000313" key="4">
    <source>
        <dbReference type="Proteomes" id="UP000642125"/>
    </source>
</evidence>
<keyword evidence="4" id="KW-1185">Reference proteome</keyword>
<reference evidence="3" key="1">
    <citation type="submission" date="2021-01" db="EMBL/GenBank/DDBJ databases">
        <title>Whole genome shotgun sequence of Cellulomonas pakistanensis NBRC 110800.</title>
        <authorList>
            <person name="Komaki H."/>
            <person name="Tamura T."/>
        </authorList>
    </citation>
    <scope>NUCLEOTIDE SEQUENCE</scope>
    <source>
        <strain evidence="3">NBRC 110800</strain>
    </source>
</reference>
<gene>
    <name evidence="3" type="ORF">Cpa01nite_20950</name>
</gene>
<dbReference type="GO" id="GO:0005829">
    <property type="term" value="C:cytosol"/>
    <property type="evidence" value="ECO:0007669"/>
    <property type="project" value="TreeGrafter"/>
</dbReference>
<dbReference type="InterPro" id="IPR011251">
    <property type="entry name" value="Luciferase-like_dom"/>
</dbReference>
<dbReference type="InterPro" id="IPR050766">
    <property type="entry name" value="Bact_Lucif_Oxidored"/>
</dbReference>
<dbReference type="SUPFAM" id="SSF51679">
    <property type="entry name" value="Bacterial luciferase-like"/>
    <property type="match status" value="1"/>
</dbReference>
<evidence type="ECO:0000259" key="2">
    <source>
        <dbReference type="Pfam" id="PF00296"/>
    </source>
</evidence>
<dbReference type="GO" id="GO:0016705">
    <property type="term" value="F:oxidoreductase activity, acting on paired donors, with incorporation or reduction of molecular oxygen"/>
    <property type="evidence" value="ECO:0007669"/>
    <property type="project" value="InterPro"/>
</dbReference>
<dbReference type="GO" id="GO:0004497">
    <property type="term" value="F:monooxygenase activity"/>
    <property type="evidence" value="ECO:0007669"/>
    <property type="project" value="UniProtKB-KW"/>
</dbReference>
<protein>
    <submittedName>
        <fullName evidence="3">Monooxygenase (Luciferase-like)</fullName>
    </submittedName>
</protein>
<dbReference type="PANTHER" id="PTHR30137:SF6">
    <property type="entry name" value="LUCIFERASE-LIKE MONOOXYGENASE"/>
    <property type="match status" value="1"/>
</dbReference>
<sequence>MSENPRVPLSVLDLAVVPAGGTGAQAVRAAVDLAVDLDRLGYHRVWYAEHHLSPGVGSASPAVLAAAVAARTERIRVGSGAVLLSTTSPLVAAEQFGTIAALHPGRVDLGLGRAFAPPGGPKDGAPGGTAPGDTVPVAAAPAAPADAPAAPAPRPALGPRVVDGLYVPGAPPIDGSDSVLRERLRAQKRVVGASRTPAAFRDELGLVLGLRAGDYAEADGTRHVAPPVEGADFDLWVLASSAGESARVAGELGLPIAANFHVSPATTLDTIAAYRAAFRPGVLDRPYVVVSADVLVAETTAEARALATPFADWVLSIRRGAAGAVAYPHPDDAVPWEERAADERAVVADRVDTRVVGAPADVVARLETLQRVTGADELLITTATHDPADARRSFALLAGAWGVAPGADAGAATAGDPHLTLV</sequence>
<organism evidence="3 4">
    <name type="scientific">Cellulomonas pakistanensis</name>
    <dbReference type="NCBI Taxonomy" id="992287"/>
    <lineage>
        <taxon>Bacteria</taxon>
        <taxon>Bacillati</taxon>
        <taxon>Actinomycetota</taxon>
        <taxon>Actinomycetes</taxon>
        <taxon>Micrococcales</taxon>
        <taxon>Cellulomonadaceae</taxon>
        <taxon>Cellulomonas</taxon>
    </lineage>
</organism>
<keyword evidence="3" id="KW-0503">Monooxygenase</keyword>
<name>A0A919U672_9CELL</name>
<comment type="caution">
    <text evidence="3">The sequence shown here is derived from an EMBL/GenBank/DDBJ whole genome shotgun (WGS) entry which is preliminary data.</text>
</comment>
<dbReference type="Pfam" id="PF00296">
    <property type="entry name" value="Bac_luciferase"/>
    <property type="match status" value="2"/>
</dbReference>
<feature type="region of interest" description="Disordered" evidence="1">
    <location>
        <begin position="114"/>
        <end position="152"/>
    </location>
</feature>
<dbReference type="Gene3D" id="3.20.20.30">
    <property type="entry name" value="Luciferase-like domain"/>
    <property type="match status" value="1"/>
</dbReference>
<proteinExistence type="predicted"/>
<keyword evidence="3" id="KW-0560">Oxidoreductase</keyword>
<accession>A0A919U672</accession>
<feature type="compositionally biased region" description="Gly residues" evidence="1">
    <location>
        <begin position="121"/>
        <end position="130"/>
    </location>
</feature>
<dbReference type="RefSeq" id="WP_203668731.1">
    <property type="nucleotide sequence ID" value="NZ_BONO01000014.1"/>
</dbReference>
<feature type="compositionally biased region" description="Low complexity" evidence="1">
    <location>
        <begin position="131"/>
        <end position="149"/>
    </location>
</feature>
<feature type="domain" description="Luciferase-like" evidence="2">
    <location>
        <begin position="10"/>
        <end position="117"/>
    </location>
</feature>
<evidence type="ECO:0000313" key="3">
    <source>
        <dbReference type="EMBL" id="GIG36714.1"/>
    </source>
</evidence>